<proteinExistence type="inferred from homology"/>
<keyword evidence="5 7" id="KW-1133">Transmembrane helix</keyword>
<dbReference type="AlphaFoldDB" id="A0A839EGZ8"/>
<dbReference type="PANTHER" id="PTHR43141:SF2">
    <property type="entry name" value="BLR3729 PROTEIN"/>
    <property type="match status" value="1"/>
</dbReference>
<feature type="transmembrane region" description="Helical" evidence="7">
    <location>
        <begin position="26"/>
        <end position="46"/>
    </location>
</feature>
<feature type="transmembrane region" description="Helical" evidence="7">
    <location>
        <begin position="167"/>
        <end position="193"/>
    </location>
</feature>
<comment type="subcellular location">
    <subcellularLocation>
        <location evidence="1">Cell membrane</location>
        <topology evidence="1">Multi-pass membrane protein</topology>
    </subcellularLocation>
</comment>
<feature type="transmembrane region" description="Helical" evidence="7">
    <location>
        <begin position="318"/>
        <end position="343"/>
    </location>
</feature>
<accession>A0A839EGZ8</accession>
<dbReference type="GO" id="GO:0016682">
    <property type="term" value="F:oxidoreductase activity, acting on diphenols and related substances as donors, oxygen as acceptor"/>
    <property type="evidence" value="ECO:0007669"/>
    <property type="project" value="TreeGrafter"/>
</dbReference>
<dbReference type="GO" id="GO:0070069">
    <property type="term" value="C:cytochrome complex"/>
    <property type="evidence" value="ECO:0007669"/>
    <property type="project" value="TreeGrafter"/>
</dbReference>
<comment type="similarity">
    <text evidence="2">Belongs to the cytochrome ubiquinol oxidase subunit 2 family.</text>
</comment>
<feature type="transmembrane region" description="Helical" evidence="7">
    <location>
        <begin position="137"/>
        <end position="161"/>
    </location>
</feature>
<keyword evidence="9" id="KW-1185">Reference proteome</keyword>
<evidence type="ECO:0000256" key="4">
    <source>
        <dbReference type="ARBA" id="ARBA00022692"/>
    </source>
</evidence>
<comment type="caution">
    <text evidence="8">The sequence shown here is derived from an EMBL/GenBank/DDBJ whole genome shotgun (WGS) entry which is preliminary data.</text>
</comment>
<keyword evidence="6 7" id="KW-0472">Membrane</keyword>
<name>A0A839EGZ8_9HYPH</name>
<reference evidence="8 9" key="1">
    <citation type="submission" date="2020-07" db="EMBL/GenBank/DDBJ databases">
        <title>Genomic Encyclopedia of Type Strains, Phase IV (KMG-V): Genome sequencing to study the core and pangenomes of soil and plant-associated prokaryotes.</title>
        <authorList>
            <person name="Whitman W."/>
        </authorList>
    </citation>
    <scope>NUCLEOTIDE SEQUENCE [LARGE SCALE GENOMIC DNA]</scope>
    <source>
        <strain evidence="8 9">AN3</strain>
    </source>
</reference>
<keyword evidence="8" id="KW-0560">Oxidoreductase</keyword>
<evidence type="ECO:0000256" key="2">
    <source>
        <dbReference type="ARBA" id="ARBA00007543"/>
    </source>
</evidence>
<dbReference type="PANTHER" id="PTHR43141">
    <property type="entry name" value="CYTOCHROME BD2 SUBUNIT II"/>
    <property type="match status" value="1"/>
</dbReference>
<dbReference type="GO" id="GO:0009055">
    <property type="term" value="F:electron transfer activity"/>
    <property type="evidence" value="ECO:0007669"/>
    <property type="project" value="TreeGrafter"/>
</dbReference>
<dbReference type="InterPro" id="IPR003317">
    <property type="entry name" value="Cyt-d_oxidase_su2"/>
</dbReference>
<sequence length="353" mass="37970">MPDRAEGGVLKPKSDIASPMTFDPAILLPLIFAGLMGFAVLVYVILDGFDLGVGILFTAATDEERDTMVAAIGPFWDANETWLVLAIGLLLVAFPAAHGIVLSALYIPVVVMLISLILRGVAFDFRAKVDLHLKPRWNFAFSIGSITASMAQGYMLGVYVLGLDQSWTGILFGLLVGLCLTASYAAIGAAWVIHKTEGELQHKAVLLMRRSLVFVALGMVAISLATPMASPRIFAKWFSLPEMVLLAPLPLVTVALFAALWSVLGRMPAVGDRHSALPFVMMAGIFTLGFAGLAYSFYPYVVPERLTIFAAASAPESLGIILVGVIVVLPVIIGYSIFAYRVFGGKARELRYD</sequence>
<protein>
    <submittedName>
        <fullName evidence="8">Cytochrome d ubiquinol oxidase subunit II</fullName>
        <ecNumber evidence="8">1.10.3.-</ecNumber>
    </submittedName>
</protein>
<gene>
    <name evidence="8" type="ORF">FHW16_001247</name>
</gene>
<evidence type="ECO:0000256" key="5">
    <source>
        <dbReference type="ARBA" id="ARBA00022989"/>
    </source>
</evidence>
<evidence type="ECO:0000256" key="1">
    <source>
        <dbReference type="ARBA" id="ARBA00004651"/>
    </source>
</evidence>
<evidence type="ECO:0000313" key="8">
    <source>
        <dbReference type="EMBL" id="MBA8877565.1"/>
    </source>
</evidence>
<dbReference type="EMBL" id="JACGXN010000001">
    <property type="protein sequence ID" value="MBA8877565.1"/>
    <property type="molecule type" value="Genomic_DNA"/>
</dbReference>
<organism evidence="8 9">
    <name type="scientific">Phyllobacterium myrsinacearum</name>
    <dbReference type="NCBI Taxonomy" id="28101"/>
    <lineage>
        <taxon>Bacteria</taxon>
        <taxon>Pseudomonadati</taxon>
        <taxon>Pseudomonadota</taxon>
        <taxon>Alphaproteobacteria</taxon>
        <taxon>Hyphomicrobiales</taxon>
        <taxon>Phyllobacteriaceae</taxon>
        <taxon>Phyllobacterium</taxon>
    </lineage>
</organism>
<evidence type="ECO:0000256" key="6">
    <source>
        <dbReference type="ARBA" id="ARBA00023136"/>
    </source>
</evidence>
<feature type="transmembrane region" description="Helical" evidence="7">
    <location>
        <begin position="245"/>
        <end position="264"/>
    </location>
</feature>
<feature type="transmembrane region" description="Helical" evidence="7">
    <location>
        <begin position="205"/>
        <end position="225"/>
    </location>
</feature>
<dbReference type="GO" id="GO:0019646">
    <property type="term" value="P:aerobic electron transport chain"/>
    <property type="evidence" value="ECO:0007669"/>
    <property type="project" value="TreeGrafter"/>
</dbReference>
<keyword evidence="3" id="KW-1003">Cell membrane</keyword>
<feature type="transmembrane region" description="Helical" evidence="7">
    <location>
        <begin position="276"/>
        <end position="298"/>
    </location>
</feature>
<evidence type="ECO:0000256" key="7">
    <source>
        <dbReference type="SAM" id="Phobius"/>
    </source>
</evidence>
<dbReference type="EC" id="1.10.3.-" evidence="8"/>
<dbReference type="GO" id="GO:0005886">
    <property type="term" value="C:plasma membrane"/>
    <property type="evidence" value="ECO:0007669"/>
    <property type="project" value="UniProtKB-SubCell"/>
</dbReference>
<evidence type="ECO:0000313" key="9">
    <source>
        <dbReference type="Proteomes" id="UP000549052"/>
    </source>
</evidence>
<dbReference type="Proteomes" id="UP000549052">
    <property type="component" value="Unassembled WGS sequence"/>
</dbReference>
<keyword evidence="4 7" id="KW-0812">Transmembrane</keyword>
<evidence type="ECO:0000256" key="3">
    <source>
        <dbReference type="ARBA" id="ARBA00022475"/>
    </source>
</evidence>
<dbReference type="Pfam" id="PF02322">
    <property type="entry name" value="Cyt_bd_oxida_II"/>
    <property type="match status" value="1"/>
</dbReference>
<feature type="transmembrane region" description="Helical" evidence="7">
    <location>
        <begin position="106"/>
        <end position="125"/>
    </location>
</feature>